<organism evidence="2 3">
    <name type="scientific">Lithospermum erythrorhizon</name>
    <name type="common">Purple gromwell</name>
    <name type="synonym">Lithospermum officinale var. erythrorhizon</name>
    <dbReference type="NCBI Taxonomy" id="34254"/>
    <lineage>
        <taxon>Eukaryota</taxon>
        <taxon>Viridiplantae</taxon>
        <taxon>Streptophyta</taxon>
        <taxon>Embryophyta</taxon>
        <taxon>Tracheophyta</taxon>
        <taxon>Spermatophyta</taxon>
        <taxon>Magnoliopsida</taxon>
        <taxon>eudicotyledons</taxon>
        <taxon>Gunneridae</taxon>
        <taxon>Pentapetalae</taxon>
        <taxon>asterids</taxon>
        <taxon>lamiids</taxon>
        <taxon>Boraginales</taxon>
        <taxon>Boraginaceae</taxon>
        <taxon>Boraginoideae</taxon>
        <taxon>Lithospermeae</taxon>
        <taxon>Lithospermum</taxon>
    </lineage>
</organism>
<dbReference type="InterPro" id="IPR036249">
    <property type="entry name" value="Thioredoxin-like_sf"/>
</dbReference>
<accession>A0AAV3P0E6</accession>
<reference evidence="2 3" key="1">
    <citation type="submission" date="2024-01" db="EMBL/GenBank/DDBJ databases">
        <title>The complete chloroplast genome sequence of Lithospermum erythrorhizon: insights into the phylogenetic relationship among Boraginaceae species and the maternal lineages of purple gromwells.</title>
        <authorList>
            <person name="Okada T."/>
            <person name="Watanabe K."/>
        </authorList>
    </citation>
    <scope>NUCLEOTIDE SEQUENCE [LARGE SCALE GENOMIC DNA]</scope>
</reference>
<feature type="domain" description="Thioredoxin" evidence="1">
    <location>
        <begin position="1"/>
        <end position="115"/>
    </location>
</feature>
<evidence type="ECO:0000313" key="2">
    <source>
        <dbReference type="EMBL" id="GAA0144826.1"/>
    </source>
</evidence>
<comment type="caution">
    <text evidence="2">The sequence shown here is derived from an EMBL/GenBank/DDBJ whole genome shotgun (WGS) entry which is preliminary data.</text>
</comment>
<dbReference type="PANTHER" id="PTHR10438:SF242">
    <property type="entry name" value="THIOREDOXIN-LIKE PROTEIN CXXS1"/>
    <property type="match status" value="1"/>
</dbReference>
<gene>
    <name evidence="2" type="ORF">LIER_36016</name>
</gene>
<dbReference type="Proteomes" id="UP001454036">
    <property type="component" value="Unassembled WGS sequence"/>
</dbReference>
<sequence>MKSSAQLNVIKIDSKASWEFQLSQASVRNCPIVAHFTAEWCMPSVVMNPVMEELASAHDNILFLSVDVDDIKEVAKKYEVKAMPTFLLMKDGVPVDKTIGANPEEIKKRVLSLLGPHSDAVTG</sequence>
<dbReference type="InterPro" id="IPR050620">
    <property type="entry name" value="Thioredoxin_H-type-like"/>
</dbReference>
<dbReference type="SUPFAM" id="SSF52833">
    <property type="entry name" value="Thioredoxin-like"/>
    <property type="match status" value="1"/>
</dbReference>
<protein>
    <submittedName>
        <fullName evidence="2">Oxidoreductase</fullName>
    </submittedName>
</protein>
<evidence type="ECO:0000259" key="1">
    <source>
        <dbReference type="PROSITE" id="PS51352"/>
    </source>
</evidence>
<evidence type="ECO:0000313" key="3">
    <source>
        <dbReference type="Proteomes" id="UP001454036"/>
    </source>
</evidence>
<name>A0AAV3P0E6_LITER</name>
<keyword evidence="3" id="KW-1185">Reference proteome</keyword>
<dbReference type="AlphaFoldDB" id="A0AAV3P0E6"/>
<dbReference type="InterPro" id="IPR013766">
    <property type="entry name" value="Thioredoxin_domain"/>
</dbReference>
<dbReference type="Gene3D" id="3.40.30.10">
    <property type="entry name" value="Glutaredoxin"/>
    <property type="match status" value="1"/>
</dbReference>
<dbReference type="Pfam" id="PF00085">
    <property type="entry name" value="Thioredoxin"/>
    <property type="match status" value="1"/>
</dbReference>
<dbReference type="EMBL" id="BAABME010016180">
    <property type="protein sequence ID" value="GAA0144826.1"/>
    <property type="molecule type" value="Genomic_DNA"/>
</dbReference>
<dbReference type="PROSITE" id="PS51352">
    <property type="entry name" value="THIOREDOXIN_2"/>
    <property type="match status" value="1"/>
</dbReference>
<dbReference type="PANTHER" id="PTHR10438">
    <property type="entry name" value="THIOREDOXIN"/>
    <property type="match status" value="1"/>
</dbReference>
<proteinExistence type="predicted"/>
<dbReference type="CDD" id="cd02947">
    <property type="entry name" value="TRX_family"/>
    <property type="match status" value="1"/>
</dbReference>